<sequence length="147" mass="16888">MGMKTRFKRFFELDEDVVEEEVQEWREEPEPEEKPKAKKKQQEREAQNVVSLQSVQQSAKVELVEPRTYNDAQDIADHLKNRKTVVVNLQQISRDQALRIVDFLSGTVYAIGGDIQKVGGEIFLCAPENVDVNGSISEYMNGKQQEF</sequence>
<evidence type="ECO:0000256" key="4">
    <source>
        <dbReference type="ARBA" id="ARBA00044936"/>
    </source>
</evidence>
<dbReference type="PANTHER" id="PTHR35798">
    <property type="entry name" value="CELL DIVISION PROTEIN SEPF"/>
    <property type="match status" value="1"/>
</dbReference>
<keyword evidence="5" id="KW-0963">Cytoplasm</keyword>
<name>A0A2P8HX07_9BACI</name>
<dbReference type="Gene3D" id="3.30.110.150">
    <property type="entry name" value="SepF-like protein"/>
    <property type="match status" value="1"/>
</dbReference>
<dbReference type="InterPro" id="IPR007561">
    <property type="entry name" value="Cell_div_SepF/SepF-rel"/>
</dbReference>
<gene>
    <name evidence="5" type="primary">sepF</name>
    <name evidence="7" type="ORF">B0H94_10235</name>
</gene>
<comment type="function">
    <text evidence="4 5">Cell division protein that is part of the divisome complex and is recruited early to the Z-ring. Probably stimulates Z-ring formation, perhaps through the cross-linking of FtsZ protofilaments. Its function overlaps with FtsA.</text>
</comment>
<feature type="region of interest" description="Disordered" evidence="6">
    <location>
        <begin position="17"/>
        <end position="53"/>
    </location>
</feature>
<evidence type="ECO:0000256" key="6">
    <source>
        <dbReference type="SAM" id="MobiDB-lite"/>
    </source>
</evidence>
<dbReference type="GO" id="GO:0043093">
    <property type="term" value="P:FtsZ-dependent cytokinesis"/>
    <property type="evidence" value="ECO:0007669"/>
    <property type="project" value="UniProtKB-UniRule"/>
</dbReference>
<evidence type="ECO:0000256" key="3">
    <source>
        <dbReference type="ARBA" id="ARBA00023306"/>
    </source>
</evidence>
<dbReference type="Pfam" id="PF04472">
    <property type="entry name" value="SepF"/>
    <property type="match status" value="1"/>
</dbReference>
<accession>A0A2P8HX07</accession>
<dbReference type="OrthoDB" id="9815206at2"/>
<evidence type="ECO:0000256" key="5">
    <source>
        <dbReference type="HAMAP-Rule" id="MF_01197"/>
    </source>
</evidence>
<dbReference type="RefSeq" id="WP_106587485.1">
    <property type="nucleotide sequence ID" value="NZ_PYAV01000002.1"/>
</dbReference>
<comment type="subcellular location">
    <subcellularLocation>
        <location evidence="5">Cytoplasm</location>
    </subcellularLocation>
    <text evidence="5">Localizes to the division site, in a FtsZ-dependent manner.</text>
</comment>
<dbReference type="InterPro" id="IPR023052">
    <property type="entry name" value="Cell_div_SepF"/>
</dbReference>
<comment type="similarity">
    <text evidence="5">Belongs to the SepF family.</text>
</comment>
<evidence type="ECO:0000256" key="1">
    <source>
        <dbReference type="ARBA" id="ARBA00022618"/>
    </source>
</evidence>
<dbReference type="GO" id="GO:0000917">
    <property type="term" value="P:division septum assembly"/>
    <property type="evidence" value="ECO:0007669"/>
    <property type="project" value="UniProtKB-KW"/>
</dbReference>
<protein>
    <recommendedName>
        <fullName evidence="5">Cell division protein SepF</fullName>
    </recommendedName>
</protein>
<keyword evidence="2 5" id="KW-0717">Septation</keyword>
<proteinExistence type="inferred from homology"/>
<dbReference type="AlphaFoldDB" id="A0A2P8HX07"/>
<feature type="compositionally biased region" description="Basic and acidic residues" evidence="6">
    <location>
        <begin position="23"/>
        <end position="46"/>
    </location>
</feature>
<keyword evidence="3 5" id="KW-0131">Cell cycle</keyword>
<keyword evidence="8" id="KW-1185">Reference proteome</keyword>
<organism evidence="7 8">
    <name type="scientific">Salsuginibacillus halophilus</name>
    <dbReference type="NCBI Taxonomy" id="517424"/>
    <lineage>
        <taxon>Bacteria</taxon>
        <taxon>Bacillati</taxon>
        <taxon>Bacillota</taxon>
        <taxon>Bacilli</taxon>
        <taxon>Bacillales</taxon>
        <taxon>Bacillaceae</taxon>
        <taxon>Salsuginibacillus</taxon>
    </lineage>
</organism>
<dbReference type="PANTHER" id="PTHR35798:SF1">
    <property type="entry name" value="CELL DIVISION PROTEIN SEPF"/>
    <property type="match status" value="1"/>
</dbReference>
<evidence type="ECO:0000313" key="7">
    <source>
        <dbReference type="EMBL" id="PSL50759.1"/>
    </source>
</evidence>
<comment type="caution">
    <text evidence="7">The sequence shown here is derived from an EMBL/GenBank/DDBJ whole genome shotgun (WGS) entry which is preliminary data.</text>
</comment>
<comment type="subunit">
    <text evidence="5">Homodimer. Interacts with FtsZ.</text>
</comment>
<evidence type="ECO:0000313" key="8">
    <source>
        <dbReference type="Proteomes" id="UP000242310"/>
    </source>
</evidence>
<reference evidence="7 8" key="1">
    <citation type="submission" date="2018-03" db="EMBL/GenBank/DDBJ databases">
        <title>Genomic Encyclopedia of Type Strains, Phase III (KMG-III): the genomes of soil and plant-associated and newly described type strains.</title>
        <authorList>
            <person name="Whitman W."/>
        </authorList>
    </citation>
    <scope>NUCLEOTIDE SEQUENCE [LARGE SCALE GENOMIC DNA]</scope>
    <source>
        <strain evidence="7 8">CGMCC 1.07653</strain>
    </source>
</reference>
<dbReference type="InterPro" id="IPR038594">
    <property type="entry name" value="SepF-like_sf"/>
</dbReference>
<dbReference type="HAMAP" id="MF_01197">
    <property type="entry name" value="SepF"/>
    <property type="match status" value="1"/>
</dbReference>
<keyword evidence="1 5" id="KW-0132">Cell division</keyword>
<dbReference type="Proteomes" id="UP000242310">
    <property type="component" value="Unassembled WGS sequence"/>
</dbReference>
<evidence type="ECO:0000256" key="2">
    <source>
        <dbReference type="ARBA" id="ARBA00023210"/>
    </source>
</evidence>
<dbReference type="EMBL" id="PYAV01000002">
    <property type="protein sequence ID" value="PSL50759.1"/>
    <property type="molecule type" value="Genomic_DNA"/>
</dbReference>
<dbReference type="GO" id="GO:0005737">
    <property type="term" value="C:cytoplasm"/>
    <property type="evidence" value="ECO:0007669"/>
    <property type="project" value="UniProtKB-SubCell"/>
</dbReference>